<dbReference type="InterPro" id="IPR051414">
    <property type="entry name" value="Adenylate-forming_Reductase"/>
</dbReference>
<dbReference type="InterPro" id="IPR000873">
    <property type="entry name" value="AMP-dep_synth/lig_dom"/>
</dbReference>
<dbReference type="Pfam" id="PF00501">
    <property type="entry name" value="AMP-binding"/>
    <property type="match status" value="1"/>
</dbReference>
<evidence type="ECO:0000313" key="6">
    <source>
        <dbReference type="Proteomes" id="UP001556367"/>
    </source>
</evidence>
<protein>
    <recommendedName>
        <fullName evidence="7">Acetyl-CoA synthetase-like protein</fullName>
    </recommendedName>
</protein>
<gene>
    <name evidence="5" type="ORF">HGRIS_006221</name>
</gene>
<dbReference type="Proteomes" id="UP001556367">
    <property type="component" value="Unassembled WGS sequence"/>
</dbReference>
<dbReference type="Pfam" id="PF07993">
    <property type="entry name" value="NAD_binding_4"/>
    <property type="match status" value="1"/>
</dbReference>
<keyword evidence="1" id="KW-0596">Phosphopantetheine</keyword>
<feature type="domain" description="Thioester reductase (TE)" evidence="4">
    <location>
        <begin position="699"/>
        <end position="943"/>
    </location>
</feature>
<reference evidence="6" key="1">
    <citation type="submission" date="2024-06" db="EMBL/GenBank/DDBJ databases">
        <title>Multi-omics analyses provide insights into the biosynthesis of the anticancer antibiotic pleurotin in Hohenbuehelia grisea.</title>
        <authorList>
            <person name="Weaver J.A."/>
            <person name="Alberti F."/>
        </authorList>
    </citation>
    <scope>NUCLEOTIDE SEQUENCE [LARGE SCALE GENOMIC DNA]</scope>
    <source>
        <strain evidence="6">T-177</strain>
    </source>
</reference>
<dbReference type="SUPFAM" id="SSF51735">
    <property type="entry name" value="NAD(P)-binding Rossmann-fold domains"/>
    <property type="match status" value="1"/>
</dbReference>
<keyword evidence="2" id="KW-0597">Phosphoprotein</keyword>
<dbReference type="PANTHER" id="PTHR43439:SF2">
    <property type="entry name" value="ENZYME, PUTATIVE (JCVI)-RELATED"/>
    <property type="match status" value="1"/>
</dbReference>
<dbReference type="Pfam" id="PF23562">
    <property type="entry name" value="AMP-binding_C_3"/>
    <property type="match status" value="1"/>
</dbReference>
<proteinExistence type="predicted"/>
<organism evidence="5 6">
    <name type="scientific">Hohenbuehelia grisea</name>
    <dbReference type="NCBI Taxonomy" id="104357"/>
    <lineage>
        <taxon>Eukaryota</taxon>
        <taxon>Fungi</taxon>
        <taxon>Dikarya</taxon>
        <taxon>Basidiomycota</taxon>
        <taxon>Agaricomycotina</taxon>
        <taxon>Agaricomycetes</taxon>
        <taxon>Agaricomycetidae</taxon>
        <taxon>Agaricales</taxon>
        <taxon>Pleurotineae</taxon>
        <taxon>Pleurotaceae</taxon>
        <taxon>Hohenbuehelia</taxon>
    </lineage>
</organism>
<comment type="caution">
    <text evidence="5">The sequence shown here is derived from an EMBL/GenBank/DDBJ whole genome shotgun (WGS) entry which is preliminary data.</text>
</comment>
<dbReference type="InterPro" id="IPR020845">
    <property type="entry name" value="AMP-binding_CS"/>
</dbReference>
<feature type="domain" description="AMP-dependent synthetase/ligase" evidence="3">
    <location>
        <begin position="30"/>
        <end position="346"/>
    </location>
</feature>
<evidence type="ECO:0000259" key="3">
    <source>
        <dbReference type="Pfam" id="PF00501"/>
    </source>
</evidence>
<evidence type="ECO:0000313" key="5">
    <source>
        <dbReference type="EMBL" id="KAL0961259.1"/>
    </source>
</evidence>
<dbReference type="EMBL" id="JASNQZ010000001">
    <property type="protein sequence ID" value="KAL0961259.1"/>
    <property type="molecule type" value="Genomic_DNA"/>
</dbReference>
<dbReference type="InterPro" id="IPR042099">
    <property type="entry name" value="ANL_N_sf"/>
</dbReference>
<evidence type="ECO:0000256" key="2">
    <source>
        <dbReference type="ARBA" id="ARBA00022553"/>
    </source>
</evidence>
<sequence length="1068" mass="116955">MPGLISPNQQCLPLTKIPSFPVLVPQAIDYRAHQAPERVIISYPIPGTAKFVDVTWAEFAHAVDKAAWVYDAQLGARRSSSQPVKAVGILARSDAAYMVTVYALHKCGITPLLISTRNSHAAIVNLLKLTKAVALITDSYHLDEAKASVAEVDSIPIFDLAPLPGPITEKKKPFMFNLDYADECDNPGIILHTSGSTGLPKPVAWSTRFFWHQTYYPAEYVAKYDGSSFLSTLPMFHGSGFSLIRASLLWLGWKVIFPDPSRPVTAAAILDLCRNPAVAPDIVAGAPSVIEEIPSLPSGVDTMKGRKSWFFVGAPVPPHFGDFLVKEGVHFTPNLGSTEIGQMSVLEPEGRTPEDWNYHEIRPDLDIILKPQGDDLFELIILAKDGWQPGVVNFEADGAKGYATSDLYQRHPKHPRLFKHCGRADDVIVLANGEKTLSRAIEVPIEADLRVRNAIVFGTGRTQNGVMVVPAQGHEFDPADTAKLAEFRDAIWSSVENANSTSPAHSQIWKEMLLVTSPSKELPRTDKGSVKRKLAIALYEEEINALYASVDEEASAKLPPLPEDLAVASLVPYFRTLVGEAMKKPMGLTDEVFEHGMDSLKAIFVRNSLLSALKRDERTREAAEKVPQNFVFSNTTVEAMAAALGHLLETGHLVETGQETPEQHAQMINDMVAKYTNSFPEHVAKGAAVSTSSGEVAILTGSTGSLGTYLLNSLLERPDVVKIFAFNRKGSSPALDRQKRSYAERELSVSGLEDAVDRKRLEFHDVELHKPNFGLTDDVYQDILGSTTVVIHNAWALNFNWTLATFEPVHIKGVRNLVDFALASPRATPPRISFTSSISTAGAYTTGLVPEAPLSDPAVCMPHGYARAKFVGERILAEAAEKTGVKTVSFRIGQIAGDSVRGTWNATDSVPALLKGCQELGAIPTDWIPVASWMPADYVAQTIVDVCMDVERGAGTFHVSHPAPAPWADVVLPIVAKNLATPEHPELERITMREWVQRLKDCGQSPEVNPAVKLIAFFENAMNGRGVRCRLDLEKTKEVSAALKAVPPVDEDAVERYLGYWKRTQFIR</sequence>
<evidence type="ECO:0008006" key="7">
    <source>
        <dbReference type="Google" id="ProtNLM"/>
    </source>
</evidence>
<dbReference type="PANTHER" id="PTHR43439">
    <property type="entry name" value="PHENYLACETATE-COENZYME A LIGASE"/>
    <property type="match status" value="1"/>
</dbReference>
<dbReference type="InterPro" id="IPR013120">
    <property type="entry name" value="FAR_NAD-bd"/>
</dbReference>
<accession>A0ABR3K0E1</accession>
<dbReference type="SUPFAM" id="SSF56801">
    <property type="entry name" value="Acetyl-CoA synthetase-like"/>
    <property type="match status" value="1"/>
</dbReference>
<dbReference type="Gene3D" id="3.40.50.12780">
    <property type="entry name" value="N-terminal domain of ligase-like"/>
    <property type="match status" value="1"/>
</dbReference>
<dbReference type="PROSITE" id="PS00455">
    <property type="entry name" value="AMP_BINDING"/>
    <property type="match status" value="1"/>
</dbReference>
<dbReference type="InterPro" id="IPR036291">
    <property type="entry name" value="NAD(P)-bd_dom_sf"/>
</dbReference>
<dbReference type="Gene3D" id="3.40.50.720">
    <property type="entry name" value="NAD(P)-binding Rossmann-like Domain"/>
    <property type="match status" value="1"/>
</dbReference>
<evidence type="ECO:0000259" key="4">
    <source>
        <dbReference type="Pfam" id="PF07993"/>
    </source>
</evidence>
<keyword evidence="6" id="KW-1185">Reference proteome</keyword>
<name>A0ABR3K0E1_9AGAR</name>
<evidence type="ECO:0000256" key="1">
    <source>
        <dbReference type="ARBA" id="ARBA00022450"/>
    </source>
</evidence>